<evidence type="ECO:0000313" key="2">
    <source>
        <dbReference type="Proteomes" id="UP000514515"/>
    </source>
</evidence>
<proteinExistence type="predicted"/>
<protein>
    <submittedName>
        <fullName evidence="1">Uncharacterized protein</fullName>
    </submittedName>
</protein>
<dbReference type="EMBL" id="MT227925">
    <property type="protein sequence ID" value="QMP18277.1"/>
    <property type="molecule type" value="Genomic_DNA"/>
</dbReference>
<keyword evidence="2" id="KW-1185">Reference proteome</keyword>
<sequence length="114" mass="12515">MFNTTSEVHNGVRVHSIVGTSIDLARKTDMRAVVFYVGKSGSAIGKEYYWDSTLTGFGFVHEVLQALTDKVTENIVTESVQDVELTQADIMDAWADATITPLGWAICNSISQQD</sequence>
<organism evidence="1 2">
    <name type="scientific">Vibrio phage phiV141</name>
    <dbReference type="NCBI Taxonomy" id="2723905"/>
    <lineage>
        <taxon>Viruses</taxon>
        <taxon>Duplodnaviria</taxon>
        <taxon>Heunggongvirae</taxon>
        <taxon>Uroviricota</taxon>
        <taxon>Caudoviricetes</taxon>
        <taxon>Autographivirales</taxon>
        <taxon>Autographivirales incertae sedis</taxon>
        <taxon>Fujianvirus</taxon>
        <taxon>Fujianvirus V141</taxon>
    </lineage>
</organism>
<gene>
    <name evidence="1" type="ORF">phiV141_20</name>
</gene>
<accession>A0A7D7JF09</accession>
<evidence type="ECO:0000313" key="1">
    <source>
        <dbReference type="EMBL" id="QMP18277.1"/>
    </source>
</evidence>
<reference evidence="1 2" key="1">
    <citation type="submission" date="2020-03" db="EMBL/GenBank/DDBJ databases">
        <authorList>
            <person name="Chen G."/>
            <person name="Lin M."/>
            <person name="Fu H."/>
        </authorList>
    </citation>
    <scope>NUCLEOTIDE SEQUENCE [LARGE SCALE GENOMIC DNA]</scope>
</reference>
<dbReference type="Proteomes" id="UP000514515">
    <property type="component" value="Segment"/>
</dbReference>
<name>A0A7D7JF09_9CAUD</name>